<reference evidence="3 4" key="1">
    <citation type="submission" date="2023-08" db="EMBL/GenBank/DDBJ databases">
        <title>Black Yeasts Isolated from many extreme environments.</title>
        <authorList>
            <person name="Coleine C."/>
            <person name="Stajich J.E."/>
            <person name="Selbmann L."/>
        </authorList>
    </citation>
    <scope>NUCLEOTIDE SEQUENCE [LARGE SCALE GENOMIC DNA]</scope>
    <source>
        <strain evidence="3 4">CCFEE 5935</strain>
    </source>
</reference>
<evidence type="ECO:0000256" key="1">
    <source>
        <dbReference type="SAM" id="MobiDB-lite"/>
    </source>
</evidence>
<organism evidence="3 4">
    <name type="scientific">Saxophila tyrrhenica</name>
    <dbReference type="NCBI Taxonomy" id="1690608"/>
    <lineage>
        <taxon>Eukaryota</taxon>
        <taxon>Fungi</taxon>
        <taxon>Dikarya</taxon>
        <taxon>Ascomycota</taxon>
        <taxon>Pezizomycotina</taxon>
        <taxon>Dothideomycetes</taxon>
        <taxon>Dothideomycetidae</taxon>
        <taxon>Mycosphaerellales</taxon>
        <taxon>Extremaceae</taxon>
        <taxon>Saxophila</taxon>
    </lineage>
</organism>
<evidence type="ECO:0000313" key="3">
    <source>
        <dbReference type="EMBL" id="KAK5174093.1"/>
    </source>
</evidence>
<dbReference type="EMBL" id="JAVRRT010000002">
    <property type="protein sequence ID" value="KAK5174093.1"/>
    <property type="molecule type" value="Genomic_DNA"/>
</dbReference>
<feature type="compositionally biased region" description="Polar residues" evidence="1">
    <location>
        <begin position="244"/>
        <end position="254"/>
    </location>
</feature>
<dbReference type="SUPFAM" id="SSF53335">
    <property type="entry name" value="S-adenosyl-L-methionine-dependent methyltransferases"/>
    <property type="match status" value="1"/>
</dbReference>
<sequence>MAITCILGRNTSLIEVILFLTAGRSTDIKNSINTSYTTGLRSAPALLEMSSTLPASTFHPSAQDRTMERSTYIEDKPQISIKRAPPCDQDKHFVISPFSDDFPTPRANIYGPILDAPVSPASSDTQSEQSSTFSKRTCKSEYFDELYDLTESESEGDLPIRLSSSVKKRMQPSRSKYPSLVIPSPSEWPTIEKMKSAATPLSPPIKLDVPYSVLSKLRDFRVPSGSSAPSLDGDSTDEDMALSSCPSTPDIEQQNDNAETWDAPVQLDPRSISLLEHINLEEPPEQTETVIEVPAEVVEEMRMIVDSPPITARMRLQIQDLTPPATADPEDELSALSVPSPGGFFASLDSSIARHTWSVNEPGPNTSIATQFYGVPWRDSEPTTLPTSTATSFYGVPWRDRPEDSVEHTVSAASPEPKSDPVTAKRVAFSAEDIIHEEDEVDEIDETYDMVIKENASAHIDRTHLWLSAQTDYMKAICEDTDTDVVDSFKDVEDAVPRTPTETSPVSAGASPSKKSVRFADAVIDPTGEKSPQVEKKRISPIHDGTFWEGWRHTKRSQRARDVFTHRQVRAEAEHVKRTSCQRQHLDQLLGRYEITTIERPAPQRPISTFLPAATEDERKEQIQRAERERQALEQMQTSSWHLSAHKELNGGKLLTSPIVETFRGRRDVRILDLGGQVHCSWAWTVAMEHPAATVYTTVSSDAEAHVAESTLEGPANHFVVAAPKTWELPFESDYFDVISARNLYAYLKTTWPKGHGADEWDLTLRECLRCLRPGGFLEFDLLDAELVHPEGSAQALGVEFAFNLKTRGYDPSSGKNFLPRLKRAGFQSIKRAWLILPVAEVLPRWTDAGKEGRISEERTTERSIGPNGEVTAYEPPITGSTKDVRAMTGLVGARMWEQWMLKLNCEMGRDEARCLEGVAKALEEAGKGDAAWRCLVGWARKSTS</sequence>
<dbReference type="CDD" id="cd02440">
    <property type="entry name" value="AdoMet_MTases"/>
    <property type="match status" value="1"/>
</dbReference>
<dbReference type="AlphaFoldDB" id="A0AAV9PJD8"/>
<feature type="region of interest" description="Disordered" evidence="1">
    <location>
        <begin position="222"/>
        <end position="254"/>
    </location>
</feature>
<dbReference type="InterPro" id="IPR029063">
    <property type="entry name" value="SAM-dependent_MTases_sf"/>
</dbReference>
<dbReference type="Gene3D" id="3.40.50.150">
    <property type="entry name" value="Vaccinia Virus protein VP39"/>
    <property type="match status" value="1"/>
</dbReference>
<protein>
    <recommendedName>
        <fullName evidence="2">Methyltransferase type 11 domain-containing protein</fullName>
    </recommendedName>
</protein>
<keyword evidence="4" id="KW-1185">Reference proteome</keyword>
<accession>A0AAV9PJD8</accession>
<feature type="domain" description="Methyltransferase type 11" evidence="2">
    <location>
        <begin position="691"/>
        <end position="778"/>
    </location>
</feature>
<gene>
    <name evidence="3" type="ORF">LTR77_001173</name>
</gene>
<dbReference type="GO" id="GO:0008757">
    <property type="term" value="F:S-adenosylmethionine-dependent methyltransferase activity"/>
    <property type="evidence" value="ECO:0007669"/>
    <property type="project" value="InterPro"/>
</dbReference>
<dbReference type="GeneID" id="89922521"/>
<evidence type="ECO:0000313" key="4">
    <source>
        <dbReference type="Proteomes" id="UP001337655"/>
    </source>
</evidence>
<comment type="caution">
    <text evidence="3">The sequence shown here is derived from an EMBL/GenBank/DDBJ whole genome shotgun (WGS) entry which is preliminary data.</text>
</comment>
<proteinExistence type="predicted"/>
<dbReference type="RefSeq" id="XP_064662762.1">
    <property type="nucleotide sequence ID" value="XM_064798435.1"/>
</dbReference>
<dbReference type="Proteomes" id="UP001337655">
    <property type="component" value="Unassembled WGS sequence"/>
</dbReference>
<dbReference type="Pfam" id="PF08241">
    <property type="entry name" value="Methyltransf_11"/>
    <property type="match status" value="1"/>
</dbReference>
<dbReference type="InterPro" id="IPR013216">
    <property type="entry name" value="Methyltransf_11"/>
</dbReference>
<evidence type="ECO:0000259" key="2">
    <source>
        <dbReference type="Pfam" id="PF08241"/>
    </source>
</evidence>
<name>A0AAV9PJD8_9PEZI</name>